<reference evidence="4" key="1">
    <citation type="journal article" date="2009" name="Environ. Microbiol.">
        <title>The genome of Polaromonas naphthalenivorans strain CJ2, isolated from coal tar-contaminated sediment, reveals physiological and metabolic versatility and evolution through extensive horizontal gene transfer.</title>
        <authorList>
            <person name="Yagi J.M."/>
            <person name="Sims D."/>
            <person name="Brettin T."/>
            <person name="Bruce D."/>
            <person name="Madsen E.L."/>
        </authorList>
    </citation>
    <scope>NUCLEOTIDE SEQUENCE [LARGE SCALE GENOMIC DNA]</scope>
    <source>
        <strain evidence="4">CJ2</strain>
        <plasmid evidence="4">Plasmid pPNAP04</plasmid>
    </source>
</reference>
<dbReference type="SUPFAM" id="SSF56281">
    <property type="entry name" value="Metallo-hydrolase/oxidoreductase"/>
    <property type="match status" value="1"/>
</dbReference>
<feature type="domain" description="Metallo-beta-lactamase" evidence="2">
    <location>
        <begin position="83"/>
        <end position="310"/>
    </location>
</feature>
<dbReference type="SMART" id="SM00849">
    <property type="entry name" value="Lactamase_B"/>
    <property type="match status" value="1"/>
</dbReference>
<dbReference type="HOGENOM" id="CLU_048478_0_1_4"/>
<dbReference type="PANTHER" id="PTHR23131">
    <property type="entry name" value="ENDORIBONUCLEASE LACTB2"/>
    <property type="match status" value="1"/>
</dbReference>
<evidence type="ECO:0000256" key="1">
    <source>
        <dbReference type="SAM" id="MobiDB-lite"/>
    </source>
</evidence>
<dbReference type="AlphaFoldDB" id="A1VWT3"/>
<dbReference type="EMBL" id="CP000533">
    <property type="protein sequence ID" value="ABM40111.1"/>
    <property type="molecule type" value="Genomic_DNA"/>
</dbReference>
<keyword evidence="4" id="KW-1185">Reference proteome</keyword>
<keyword evidence="3" id="KW-0614">Plasmid</keyword>
<dbReference type="Pfam" id="PF00753">
    <property type="entry name" value="Lactamase_B"/>
    <property type="match status" value="1"/>
</dbReference>
<organism evidence="3 4">
    <name type="scientific">Polaromonas naphthalenivorans (strain CJ2)</name>
    <dbReference type="NCBI Taxonomy" id="365044"/>
    <lineage>
        <taxon>Bacteria</taxon>
        <taxon>Pseudomonadati</taxon>
        <taxon>Pseudomonadota</taxon>
        <taxon>Betaproteobacteria</taxon>
        <taxon>Burkholderiales</taxon>
        <taxon>Comamonadaceae</taxon>
        <taxon>Polaromonas</taxon>
    </lineage>
</organism>
<dbReference type="InterPro" id="IPR048933">
    <property type="entry name" value="B_lactamase-like_C"/>
</dbReference>
<feature type="compositionally biased region" description="Basic and acidic residues" evidence="1">
    <location>
        <begin position="1"/>
        <end position="12"/>
    </location>
</feature>
<dbReference type="KEGG" id="pna:Pnap_4696"/>
<sequence length="400" mass="44423">MEAFKAGHERQRLRPPRHSMHNRHMSETPILDSRPDEWVNPAPSAAPYALQYPCGEPPASGQVREVAPGVLWLRMPLPFELDHINLWALADEDEHGPGWAIVDTGTKTPEALAAWRQLIAADGPLAATSQGARITRILCTHMHPDHVGMAGWLTRKFGCRLWMTRLEYLTCRTLAGDTGREAPDEAISFYRQAGWNEEALDVYRTRFGGFGKYMHALPDSFRRISDGETLRIGAHDWRVIVGRGHSPEHACLLSDELGVLVSGDQVLPRISSNVSVFPTEPDADPLGDWIASIAHLRTTLGDDLLVLPAHGEPFRGLHARLDRLAQGHDRGLERLRRSLADSPRRAIDVFGALFARPIDNNGHLLGLATGESLAHINHLLARGEAVCEMGVDGVRRYRMK</sequence>
<protein>
    <submittedName>
        <fullName evidence="3">Beta-lactamase domain protein</fullName>
    </submittedName>
</protein>
<gene>
    <name evidence="3" type="ordered locus">Pnap_4696</name>
</gene>
<dbReference type="PANTHER" id="PTHR23131:SF4">
    <property type="entry name" value="METALLO-BETA-LACTAMASE SUPERFAMILY POTEIN"/>
    <property type="match status" value="1"/>
</dbReference>
<proteinExistence type="predicted"/>
<dbReference type="Pfam" id="PF21221">
    <property type="entry name" value="B_lactamase-like_C"/>
    <property type="match status" value="1"/>
</dbReference>
<dbReference type="Proteomes" id="UP000000644">
    <property type="component" value="Plasmid pPNAP04"/>
</dbReference>
<dbReference type="Gene3D" id="1.10.10.10">
    <property type="entry name" value="Winged helix-like DNA-binding domain superfamily/Winged helix DNA-binding domain"/>
    <property type="match status" value="1"/>
</dbReference>
<accession>A1VWT3</accession>
<geneLocation type="plasmid" evidence="3 4">
    <name>pPNAP04</name>
</geneLocation>
<evidence type="ECO:0000313" key="3">
    <source>
        <dbReference type="EMBL" id="ABM40111.1"/>
    </source>
</evidence>
<dbReference type="InterPro" id="IPR050662">
    <property type="entry name" value="Sec-metab_biosynth-thioest"/>
</dbReference>
<evidence type="ECO:0000313" key="4">
    <source>
        <dbReference type="Proteomes" id="UP000000644"/>
    </source>
</evidence>
<feature type="region of interest" description="Disordered" evidence="1">
    <location>
        <begin position="1"/>
        <end position="36"/>
    </location>
</feature>
<dbReference type="InterPro" id="IPR036866">
    <property type="entry name" value="RibonucZ/Hydroxyglut_hydro"/>
</dbReference>
<evidence type="ECO:0000259" key="2">
    <source>
        <dbReference type="SMART" id="SM00849"/>
    </source>
</evidence>
<feature type="compositionally biased region" description="Basic residues" evidence="1">
    <location>
        <begin position="13"/>
        <end position="23"/>
    </location>
</feature>
<dbReference type="InterPro" id="IPR001279">
    <property type="entry name" value="Metallo-B-lactamas"/>
</dbReference>
<name>A1VWT3_POLNA</name>
<dbReference type="Gene3D" id="3.60.15.10">
    <property type="entry name" value="Ribonuclease Z/Hydroxyacylglutathione hydrolase-like"/>
    <property type="match status" value="1"/>
</dbReference>
<dbReference type="InterPro" id="IPR036388">
    <property type="entry name" value="WH-like_DNA-bd_sf"/>
</dbReference>